<reference evidence="2 3" key="1">
    <citation type="journal article" date="2018" name="PLoS Genet.">
        <title>Population sequencing reveals clonal diversity and ancestral inbreeding in the grapevine cultivar Chardonnay.</title>
        <authorList>
            <person name="Roach M.J."/>
            <person name="Johnson D.L."/>
            <person name="Bohlmann J."/>
            <person name="van Vuuren H.J."/>
            <person name="Jones S.J."/>
            <person name="Pretorius I.S."/>
            <person name="Schmidt S.A."/>
            <person name="Borneman A.R."/>
        </authorList>
    </citation>
    <scope>NUCLEOTIDE SEQUENCE [LARGE SCALE GENOMIC DNA]</scope>
    <source>
        <strain evidence="3">cv. Chardonnay</strain>
        <tissue evidence="2">Leaf</tissue>
    </source>
</reference>
<name>A0A438J0N6_VITVI</name>
<dbReference type="Proteomes" id="UP000288805">
    <property type="component" value="Unassembled WGS sequence"/>
</dbReference>
<accession>A0A438J0N6</accession>
<sequence>MRAYIAHNMDGNEELLADLEKAKSEVAAAQKLVEEVMAAKKENVEKEVAWLRQELQDLHSRFATQKEDLKANYHKQGDDMFFYGYKCCMKKHGIANGIPSFSSDDDKDEFLACPA</sequence>
<protein>
    <submittedName>
        <fullName evidence="2">Uncharacterized protein</fullName>
    </submittedName>
</protein>
<gene>
    <name evidence="2" type="ORF">CK203_031198</name>
</gene>
<evidence type="ECO:0000313" key="2">
    <source>
        <dbReference type="EMBL" id="RVX02482.1"/>
    </source>
</evidence>
<evidence type="ECO:0000313" key="3">
    <source>
        <dbReference type="Proteomes" id="UP000288805"/>
    </source>
</evidence>
<comment type="caution">
    <text evidence="2">The sequence shown here is derived from an EMBL/GenBank/DDBJ whole genome shotgun (WGS) entry which is preliminary data.</text>
</comment>
<proteinExistence type="predicted"/>
<organism evidence="2 3">
    <name type="scientific">Vitis vinifera</name>
    <name type="common">Grape</name>
    <dbReference type="NCBI Taxonomy" id="29760"/>
    <lineage>
        <taxon>Eukaryota</taxon>
        <taxon>Viridiplantae</taxon>
        <taxon>Streptophyta</taxon>
        <taxon>Embryophyta</taxon>
        <taxon>Tracheophyta</taxon>
        <taxon>Spermatophyta</taxon>
        <taxon>Magnoliopsida</taxon>
        <taxon>eudicotyledons</taxon>
        <taxon>Gunneridae</taxon>
        <taxon>Pentapetalae</taxon>
        <taxon>rosids</taxon>
        <taxon>Vitales</taxon>
        <taxon>Vitaceae</taxon>
        <taxon>Viteae</taxon>
        <taxon>Vitis</taxon>
    </lineage>
</organism>
<dbReference type="AlphaFoldDB" id="A0A438J0N6"/>
<keyword evidence="1" id="KW-0175">Coiled coil</keyword>
<feature type="coiled-coil region" evidence="1">
    <location>
        <begin position="12"/>
        <end position="72"/>
    </location>
</feature>
<dbReference type="EMBL" id="QGNW01000070">
    <property type="protein sequence ID" value="RVX02482.1"/>
    <property type="molecule type" value="Genomic_DNA"/>
</dbReference>
<evidence type="ECO:0000256" key="1">
    <source>
        <dbReference type="SAM" id="Coils"/>
    </source>
</evidence>